<accession>A0AAE0TEJ3</accession>
<dbReference type="PANTHER" id="PTHR14819:SF5">
    <property type="entry name" value="INTERFERON-INDUCED VERY LARGE GTPASE 1"/>
    <property type="match status" value="1"/>
</dbReference>
<reference evidence="4" key="2">
    <citation type="journal article" date="2021" name="Genome Biol. Evol.">
        <title>Developing a high-quality reference genome for a parasitic bivalve with doubly uniparental inheritance (Bivalvia: Unionida).</title>
        <authorList>
            <person name="Smith C.H."/>
        </authorList>
    </citation>
    <scope>NUCLEOTIDE SEQUENCE</scope>
    <source>
        <strain evidence="4">CHS0354</strain>
        <tissue evidence="4">Mantle</tissue>
    </source>
</reference>
<dbReference type="EMBL" id="JAEAOA010001329">
    <property type="protein sequence ID" value="KAK3608916.1"/>
    <property type="molecule type" value="Genomic_DNA"/>
</dbReference>
<dbReference type="Gene3D" id="3.40.50.300">
    <property type="entry name" value="P-loop containing nucleotide triphosphate hydrolases"/>
    <property type="match status" value="1"/>
</dbReference>
<dbReference type="Pfam" id="PF25683">
    <property type="entry name" value="URGCP_GTPase"/>
    <property type="match status" value="1"/>
</dbReference>
<evidence type="ECO:0000313" key="4">
    <source>
        <dbReference type="EMBL" id="KAK3608916.1"/>
    </source>
</evidence>
<comment type="caution">
    <text evidence="4">The sequence shown here is derived from an EMBL/GenBank/DDBJ whole genome shotgun (WGS) entry which is preliminary data.</text>
</comment>
<dbReference type="InterPro" id="IPR052986">
    <property type="entry name" value="VLIG_GTPase"/>
</dbReference>
<dbReference type="Proteomes" id="UP001195483">
    <property type="component" value="Unassembled WGS sequence"/>
</dbReference>
<dbReference type="Pfam" id="PF25496">
    <property type="entry name" value="URGCP"/>
    <property type="match status" value="1"/>
</dbReference>
<reference evidence="4" key="3">
    <citation type="submission" date="2023-05" db="EMBL/GenBank/DDBJ databases">
        <authorList>
            <person name="Smith C.H."/>
        </authorList>
    </citation>
    <scope>NUCLEOTIDE SEQUENCE</scope>
    <source>
        <strain evidence="4">CHS0354</strain>
        <tissue evidence="4">Mantle</tissue>
    </source>
</reference>
<evidence type="ECO:0000256" key="1">
    <source>
        <dbReference type="ARBA" id="ARBA00006828"/>
    </source>
</evidence>
<feature type="domain" description="VLIG-type G" evidence="3">
    <location>
        <begin position="653"/>
        <end position="893"/>
    </location>
</feature>
<dbReference type="GO" id="GO:0005525">
    <property type="term" value="F:GTP binding"/>
    <property type="evidence" value="ECO:0007669"/>
    <property type="project" value="InterPro"/>
</dbReference>
<dbReference type="InterPro" id="IPR030383">
    <property type="entry name" value="G_VLIG_dom"/>
</dbReference>
<proteinExistence type="inferred from homology"/>
<name>A0AAE0TEJ3_9BIVA</name>
<dbReference type="InterPro" id="IPR027417">
    <property type="entry name" value="P-loop_NTPase"/>
</dbReference>
<comment type="similarity">
    <text evidence="1">Belongs to the TRAFAC class dynamin-like GTPase superfamily. Very large inducible GTPase (VLIG) family.</text>
</comment>
<dbReference type="PROSITE" id="PS51717">
    <property type="entry name" value="G_VLIG"/>
    <property type="match status" value="1"/>
</dbReference>
<sequence length="1623" mass="186381">MDASDFSMNQGSFMASSDAASDEEFVTLLKKLDLHKYFPGKMSRDDVLALVDEDFDNKKIEKQEDLCRFFLHRLLSCNYNARDLEIVTEKGTNITYMGQDKNLAFGASNTSASAIRQMFGPRANKTVPDARFSRSRSTESQLNAIHPLDVVAAVFMCSDPIIKQDIASLLWQCKLAIPFITSIGIHGIPIVHVWPLKSIIAKWSISKDGQSVAEEGSIISPPFLTIGFIRFQSDSVKKSQIINTIMSDTERSHPIFYHRNSIGSTKRRIISDGMVEISWYLPNGSEDNMCHEPVTVLNLRGNAANYPQQLHIVIEMVSICCIVCPASDLASEDKQSIIESIQKKNKLIIVVTYDNEDTKGMPVMRIENNLLILNTECLYDAKLKEHVRSFLKEWKGNQSIIRTSIETFSWGDISVDQNAKEIKDGISQAELVMKYVMHEKVERRKDRILPLHRDLWKHWVDTEIEIQRLKKLPKLRDIIDYRNEKEMEKVQIRLKQAKLLQNKVSEAILHFLKSISIQNKLTRIVCVRWLKIQLEKLSKKDAPCKDKAGTMQQDESTSREELKKSQEIVSKSHLGLEHLFRELGQIYEVIETQKPGERFDIGYDLPQLAATFILDGNSFEIFDGDVGFIPITWISAVFKSLSGLTRKLNEGRDPKCTVLTAYGMQSSGKSTLLNTMYGCQFAVSAGRCTRGVQIQMMKVNSNTANSGNVDYILLVDTEGVRSPDMTEELRRRRDNEITTFIVGLGQKTLINLMGENTSYLTDVLPIAVRAILRMESAGLHPSCSIVYQNVDSQSSGEMSEQNKKLQEELDTHTRSVCLMEKKEEKKFHDVINFNVVKDVHYIPSLWEGEKPMAPISQGYCKSTSKLKNSLKEFCKHSNGLDLSSCSLHVNSLWKAIIKDDFVYFFRNVLETEARECLDKFWCDLVWKLRMEASKCEVRLTTDIMNCPESKKLGKICKRSREQMNEVIVACHENLKTTMEDFFKDTPQKYLQYMCQWETSSIDGLSHIKEDLIGELKLEIGNLQLLKSNRFLVESKVKMFKDRIKEEVVALLSKDNSSSNSVQGPTSARQEMMNLFEEKWKVWMKEVKTLYGEHEQKSNITRKAVDILIEKFPSHKAHVLEKWKIILQGKKHEIQIQQSDLLKCKQDVTEDILTYVKTLIDKSMDDVEKRLTELTRKPSPYRKGSLEEIVQTMSRRESEIEALGVKLTIDFEIDLVIIAVSIAVTAFSENEKKFFDLFDPLRLLENEKKNFLILFETNYEKTSTALSFVRRVCEVLTNVIQHEIAQNIAREIADDMRSRVYMDVLNNKKSFLYTTLCQLAKDGIFSKFMGYIRNPTKIIEDTLDRYIDEYSSADGINTSKLCILLDRLADGYMKDIITYAKETKNQMIADDGYGMRKDVTKEITLQHWIKTFIKIASAKYMVNEIRSMSEIFGGETVDLTYFSDELLKQLKHSTPTFENLMDLHNPEYKEMKASVLDMLRRSVVGCTDSCPFCGEICICAQPDHNGMHETPVHRPQGCNGYKTDGSRVLTMASCQILVASEFEFNLSRTSDLWVPYKDYQTVHKSWKIPGDSNPMTSTFWEWFMITYIKDLEKEHRGKAPDLPDFWKTYTKEGEIEKLRKDMSK</sequence>
<protein>
    <recommendedName>
        <fullName evidence="3">VLIG-type G domain-containing protein</fullName>
    </recommendedName>
</protein>
<evidence type="ECO:0000313" key="5">
    <source>
        <dbReference type="Proteomes" id="UP001195483"/>
    </source>
</evidence>
<feature type="compositionally biased region" description="Basic and acidic residues" evidence="2">
    <location>
        <begin position="556"/>
        <end position="565"/>
    </location>
</feature>
<dbReference type="PANTHER" id="PTHR14819">
    <property type="entry name" value="GTP-BINDING"/>
    <property type="match status" value="1"/>
</dbReference>
<evidence type="ECO:0000256" key="2">
    <source>
        <dbReference type="SAM" id="MobiDB-lite"/>
    </source>
</evidence>
<reference evidence="4" key="1">
    <citation type="journal article" date="2021" name="Genome Biol. Evol.">
        <title>A High-Quality Reference Genome for a Parasitic Bivalve with Doubly Uniparental Inheritance (Bivalvia: Unionida).</title>
        <authorList>
            <person name="Smith C.H."/>
        </authorList>
    </citation>
    <scope>NUCLEOTIDE SEQUENCE</scope>
    <source>
        <strain evidence="4">CHS0354</strain>
    </source>
</reference>
<organism evidence="4 5">
    <name type="scientific">Potamilus streckersoni</name>
    <dbReference type="NCBI Taxonomy" id="2493646"/>
    <lineage>
        <taxon>Eukaryota</taxon>
        <taxon>Metazoa</taxon>
        <taxon>Spiralia</taxon>
        <taxon>Lophotrochozoa</taxon>
        <taxon>Mollusca</taxon>
        <taxon>Bivalvia</taxon>
        <taxon>Autobranchia</taxon>
        <taxon>Heteroconchia</taxon>
        <taxon>Palaeoheterodonta</taxon>
        <taxon>Unionida</taxon>
        <taxon>Unionoidea</taxon>
        <taxon>Unionidae</taxon>
        <taxon>Ambleminae</taxon>
        <taxon>Lampsilini</taxon>
        <taxon>Potamilus</taxon>
    </lineage>
</organism>
<gene>
    <name evidence="4" type="ORF">CHS0354_021848</name>
</gene>
<evidence type="ECO:0000259" key="3">
    <source>
        <dbReference type="PROSITE" id="PS51717"/>
    </source>
</evidence>
<keyword evidence="5" id="KW-1185">Reference proteome</keyword>
<dbReference type="SUPFAM" id="SSF52540">
    <property type="entry name" value="P-loop containing nucleoside triphosphate hydrolases"/>
    <property type="match status" value="1"/>
</dbReference>
<dbReference type="InterPro" id="IPR057365">
    <property type="entry name" value="URGCP"/>
</dbReference>
<feature type="region of interest" description="Disordered" evidence="2">
    <location>
        <begin position="543"/>
        <end position="565"/>
    </location>
</feature>